<dbReference type="EMBL" id="MHLN01000003">
    <property type="protein sequence ID" value="OGZ12624.1"/>
    <property type="molecule type" value="Genomic_DNA"/>
</dbReference>
<feature type="transmembrane region" description="Helical" evidence="2">
    <location>
        <begin position="24"/>
        <end position="43"/>
    </location>
</feature>
<proteinExistence type="predicted"/>
<evidence type="ECO:0000313" key="4">
    <source>
        <dbReference type="Proteomes" id="UP000178099"/>
    </source>
</evidence>
<accession>A0A1G2DG34</accession>
<feature type="transmembrane region" description="Helical" evidence="2">
    <location>
        <begin position="314"/>
        <end position="332"/>
    </location>
</feature>
<comment type="caution">
    <text evidence="3">The sequence shown here is derived from an EMBL/GenBank/DDBJ whole genome shotgun (WGS) entry which is preliminary data.</text>
</comment>
<keyword evidence="2" id="KW-0472">Membrane</keyword>
<keyword evidence="2" id="KW-0812">Transmembrane</keyword>
<evidence type="ECO:0000256" key="1">
    <source>
        <dbReference type="SAM" id="MobiDB-lite"/>
    </source>
</evidence>
<protein>
    <recommendedName>
        <fullName evidence="5">Cohesin domain-containing protein</fullName>
    </recommendedName>
</protein>
<evidence type="ECO:0008006" key="5">
    <source>
        <dbReference type="Google" id="ProtNLM"/>
    </source>
</evidence>
<keyword evidence="2" id="KW-1133">Transmembrane helix</keyword>
<evidence type="ECO:0000313" key="3">
    <source>
        <dbReference type="EMBL" id="OGZ12624.1"/>
    </source>
</evidence>
<evidence type="ECO:0000256" key="2">
    <source>
        <dbReference type="SAM" id="Phobius"/>
    </source>
</evidence>
<reference evidence="3 4" key="1">
    <citation type="journal article" date="2016" name="Nat. Commun.">
        <title>Thousands of microbial genomes shed light on interconnected biogeochemical processes in an aquifer system.</title>
        <authorList>
            <person name="Anantharaman K."/>
            <person name="Brown C.T."/>
            <person name="Hug L.A."/>
            <person name="Sharon I."/>
            <person name="Castelle C.J."/>
            <person name="Probst A.J."/>
            <person name="Thomas B.C."/>
            <person name="Singh A."/>
            <person name="Wilkins M.J."/>
            <person name="Karaoz U."/>
            <person name="Brodie E.L."/>
            <person name="Williams K.H."/>
            <person name="Hubbard S.S."/>
            <person name="Banfield J.F."/>
        </authorList>
    </citation>
    <scope>NUCLEOTIDE SEQUENCE [LARGE SCALE GENOMIC DNA]</scope>
</reference>
<dbReference type="Proteomes" id="UP000178099">
    <property type="component" value="Unassembled WGS sequence"/>
</dbReference>
<organism evidence="3 4">
    <name type="scientific">Candidatus Lloydbacteria bacterium RIFCSPHIGHO2_02_FULL_51_22</name>
    <dbReference type="NCBI Taxonomy" id="1798663"/>
    <lineage>
        <taxon>Bacteria</taxon>
        <taxon>Candidatus Lloydiibacteriota</taxon>
    </lineage>
</organism>
<name>A0A1G2DG34_9BACT</name>
<feature type="region of interest" description="Disordered" evidence="1">
    <location>
        <begin position="192"/>
        <end position="214"/>
    </location>
</feature>
<sequence length="338" mass="36925">MRLRDSSRITTNNKEQQKTNGNKFVGYFLLFVAICGIFLFVGIRGVEGASLYFTVPKDVVFVGQDFEVTLMLDPEGEAVNALAGKIKLPKDTFLLRDFNTGDSIIDLWIEGPKEENGTVTFSGIIPGGFDGVHEAFMSASAPGKVLTLAMRAHAPGTAVFSLENPVLLANDGKGTPVTPTLREGRIMVEETPSLPKERVGQASNKEQEDVTSPEPFEVTVTRDPALYDNKWTAIFATQDKESGVDYYEIAEKLWKETQNDAELEWVRAESPYALTDQTHGSFLFVKAVDNAGNIRIVRVDAGATSGGGGSVDKSMLILTGIGIISMLLLVLFSRKRKH</sequence>
<gene>
    <name evidence="3" type="ORF">A3D67_04445</name>
</gene>
<dbReference type="AlphaFoldDB" id="A0A1G2DG34"/>